<protein>
    <submittedName>
        <fullName evidence="2">Uncharacterized protein</fullName>
    </submittedName>
</protein>
<evidence type="ECO:0000313" key="3">
    <source>
        <dbReference type="Proteomes" id="UP000015453"/>
    </source>
</evidence>
<dbReference type="AlphaFoldDB" id="S8BTG3"/>
<keyword evidence="3" id="KW-1185">Reference proteome</keyword>
<organism evidence="2 3">
    <name type="scientific">Genlisea aurea</name>
    <dbReference type="NCBI Taxonomy" id="192259"/>
    <lineage>
        <taxon>Eukaryota</taxon>
        <taxon>Viridiplantae</taxon>
        <taxon>Streptophyta</taxon>
        <taxon>Embryophyta</taxon>
        <taxon>Tracheophyta</taxon>
        <taxon>Spermatophyta</taxon>
        <taxon>Magnoliopsida</taxon>
        <taxon>eudicotyledons</taxon>
        <taxon>Gunneridae</taxon>
        <taxon>Pentapetalae</taxon>
        <taxon>asterids</taxon>
        <taxon>lamiids</taxon>
        <taxon>Lamiales</taxon>
        <taxon>Lentibulariaceae</taxon>
        <taxon>Genlisea</taxon>
    </lineage>
</organism>
<evidence type="ECO:0000313" key="2">
    <source>
        <dbReference type="EMBL" id="EPS57689.1"/>
    </source>
</evidence>
<dbReference type="EMBL" id="AUSU01009951">
    <property type="protein sequence ID" value="EPS57689.1"/>
    <property type="molecule type" value="Genomic_DNA"/>
</dbReference>
<feature type="compositionally biased region" description="Acidic residues" evidence="1">
    <location>
        <begin position="82"/>
        <end position="95"/>
    </location>
</feature>
<feature type="compositionally biased region" description="Basic residues" evidence="1">
    <location>
        <begin position="24"/>
        <end position="36"/>
    </location>
</feature>
<feature type="region of interest" description="Disordered" evidence="1">
    <location>
        <begin position="1"/>
        <end position="95"/>
    </location>
</feature>
<feature type="compositionally biased region" description="Low complexity" evidence="1">
    <location>
        <begin position="49"/>
        <end position="60"/>
    </location>
</feature>
<name>S8BTG3_9LAMI</name>
<sequence>EQWKHSWKRKQRGQGQGEYEEGGRRKKGSGGKRRKRSSDEGEDKEEEAASSQGLLAAAGLEDSDVEEDAGVNVGRNRRLWSDSEEEEVQVSDGEE</sequence>
<evidence type="ECO:0000256" key="1">
    <source>
        <dbReference type="SAM" id="MobiDB-lite"/>
    </source>
</evidence>
<dbReference type="Proteomes" id="UP000015453">
    <property type="component" value="Unassembled WGS sequence"/>
</dbReference>
<gene>
    <name evidence="2" type="ORF">M569_17128</name>
</gene>
<proteinExistence type="predicted"/>
<reference evidence="2 3" key="1">
    <citation type="journal article" date="2013" name="BMC Genomics">
        <title>The miniature genome of a carnivorous plant Genlisea aurea contains a low number of genes and short non-coding sequences.</title>
        <authorList>
            <person name="Leushkin E.V."/>
            <person name="Sutormin R.A."/>
            <person name="Nabieva E.R."/>
            <person name="Penin A.A."/>
            <person name="Kondrashov A.S."/>
            <person name="Logacheva M.D."/>
        </authorList>
    </citation>
    <scope>NUCLEOTIDE SEQUENCE [LARGE SCALE GENOMIC DNA]</scope>
</reference>
<feature type="non-terminal residue" evidence="2">
    <location>
        <position position="1"/>
    </location>
</feature>
<accession>S8BTG3</accession>
<comment type="caution">
    <text evidence="2">The sequence shown here is derived from an EMBL/GenBank/DDBJ whole genome shotgun (WGS) entry which is preliminary data.</text>
</comment>
<feature type="compositionally biased region" description="Basic residues" evidence="1">
    <location>
        <begin position="1"/>
        <end position="12"/>
    </location>
</feature>